<dbReference type="Gene3D" id="3.40.50.300">
    <property type="entry name" value="P-loop containing nucleotide triphosphate hydrolases"/>
    <property type="match status" value="1"/>
</dbReference>
<keyword evidence="3" id="KW-0813">Transport</keyword>
<evidence type="ECO:0000256" key="2">
    <source>
        <dbReference type="ARBA" id="ARBA00005417"/>
    </source>
</evidence>
<dbReference type="PROSITE" id="PS50893">
    <property type="entry name" value="ABC_TRANSPORTER_2"/>
    <property type="match status" value="1"/>
</dbReference>
<comment type="similarity">
    <text evidence="2">Belongs to the ABC transporter superfamily.</text>
</comment>
<dbReference type="FunFam" id="3.40.50.300:FF:000016">
    <property type="entry name" value="Oligopeptide ABC transporter ATP-binding component"/>
    <property type="match status" value="1"/>
</dbReference>
<dbReference type="Proteomes" id="UP000604383">
    <property type="component" value="Unassembled WGS sequence"/>
</dbReference>
<dbReference type="Proteomes" id="UP000030008">
    <property type="component" value="Unassembled WGS sequence"/>
</dbReference>
<dbReference type="Pfam" id="PF00005">
    <property type="entry name" value="ABC_tran"/>
    <property type="match status" value="1"/>
</dbReference>
<evidence type="ECO:0000256" key="7">
    <source>
        <dbReference type="ARBA" id="ARBA00023136"/>
    </source>
</evidence>
<dbReference type="SMART" id="SM00382">
    <property type="entry name" value="AAA"/>
    <property type="match status" value="1"/>
</dbReference>
<dbReference type="AlphaFoldDB" id="A0A099I516"/>
<feature type="domain" description="ABC transporter" evidence="8">
    <location>
        <begin position="4"/>
        <end position="261"/>
    </location>
</feature>
<dbReference type="InterPro" id="IPR050388">
    <property type="entry name" value="ABC_Ni/Peptide_Import"/>
</dbReference>
<accession>A0A099I516</accession>
<dbReference type="EMBL" id="JQIF01000055">
    <property type="protein sequence ID" value="KGJ52706.1"/>
    <property type="molecule type" value="Genomic_DNA"/>
</dbReference>
<dbReference type="InterPro" id="IPR003593">
    <property type="entry name" value="AAA+_ATPase"/>
</dbReference>
<sequence length="337" mass="37290">MSMLEIQHLSTDFETENGMVHAVRDVSLSVDKGEVLGIVGESGSGKSQTMFSVMGLLSGNGIVKDGSITIDGKEISPKAFSDRKEYEQVMDHIRGNDLAMIFQDPMTFLNPVLRIETQLMEPILNHMDISKEEAKKRAIELMRKVGIPSPEARIRQYPHQFSGGMRQRIIIAIALACDPKIIIADEPTTALDVTIQAQVLELISHLKEEIDSGIIMITHDLGVVASICDRIAIMYGGKIVETGTVFEIFEHPQHPYTIGLLSCISNPNELEKKELHPIPGSPPDLLNIQENCPFADRCASAMKICKLHMPQETQISATHRCSCWLQHPKACKGGEVQ</sequence>
<evidence type="ECO:0000313" key="9">
    <source>
        <dbReference type="EMBL" id="KGJ52706.1"/>
    </source>
</evidence>
<dbReference type="InterPro" id="IPR003439">
    <property type="entry name" value="ABC_transporter-like_ATP-bd"/>
</dbReference>
<dbReference type="SUPFAM" id="SSF52540">
    <property type="entry name" value="P-loop containing nucleoside triphosphate hydrolases"/>
    <property type="match status" value="1"/>
</dbReference>
<dbReference type="GO" id="GO:0005524">
    <property type="term" value="F:ATP binding"/>
    <property type="evidence" value="ECO:0007669"/>
    <property type="project" value="UniProtKB-KW"/>
</dbReference>
<dbReference type="GO" id="GO:0016887">
    <property type="term" value="F:ATP hydrolysis activity"/>
    <property type="evidence" value="ECO:0007669"/>
    <property type="project" value="InterPro"/>
</dbReference>
<comment type="caution">
    <text evidence="9">The sequence shown here is derived from an EMBL/GenBank/DDBJ whole genome shotgun (WGS) entry which is preliminary data.</text>
</comment>
<comment type="subcellular location">
    <subcellularLocation>
        <location evidence="1">Cell membrane</location>
        <topology evidence="1">Peripheral membrane protein</topology>
    </subcellularLocation>
</comment>
<name>A0A099I516_CLOIN</name>
<evidence type="ECO:0000256" key="3">
    <source>
        <dbReference type="ARBA" id="ARBA00022448"/>
    </source>
</evidence>
<evidence type="ECO:0000313" key="12">
    <source>
        <dbReference type="Proteomes" id="UP000030008"/>
    </source>
</evidence>
<dbReference type="InterPro" id="IPR027417">
    <property type="entry name" value="P-loop_NTPase"/>
</dbReference>
<dbReference type="Proteomes" id="UP001203972">
    <property type="component" value="Unassembled WGS sequence"/>
</dbReference>
<evidence type="ECO:0000313" key="11">
    <source>
        <dbReference type="EMBL" id="MZH55987.1"/>
    </source>
</evidence>
<dbReference type="InterPro" id="IPR017871">
    <property type="entry name" value="ABC_transporter-like_CS"/>
</dbReference>
<evidence type="ECO:0000256" key="4">
    <source>
        <dbReference type="ARBA" id="ARBA00022475"/>
    </source>
</evidence>
<reference evidence="10" key="3">
    <citation type="journal article" date="2022" name="Clin. Infect. Dis.">
        <title>Association between Clostridium innocuum and antibiotic-associated diarrhea in adults and children: A cross-sectional study and comparative genomics analysis.</title>
        <authorList>
            <person name="Cherny K.E."/>
            <person name="Muscat E.B."/>
            <person name="Balaji A."/>
            <person name="Mukherjee J."/>
            <person name="Ozer E.A."/>
            <person name="Angarone M.P."/>
            <person name="Hauser A.R."/>
            <person name="Sichel J.S."/>
            <person name="Amponsah E."/>
            <person name="Kociolek L.K."/>
        </authorList>
    </citation>
    <scope>NUCLEOTIDE SEQUENCE</scope>
    <source>
        <strain evidence="10">NU1-AC-029v</strain>
    </source>
</reference>
<evidence type="ECO:0000256" key="1">
    <source>
        <dbReference type="ARBA" id="ARBA00004202"/>
    </source>
</evidence>
<dbReference type="PANTHER" id="PTHR43297">
    <property type="entry name" value="OLIGOPEPTIDE TRANSPORT ATP-BINDING PROTEIN APPD"/>
    <property type="match status" value="1"/>
</dbReference>
<dbReference type="GO" id="GO:0005886">
    <property type="term" value="C:plasma membrane"/>
    <property type="evidence" value="ECO:0007669"/>
    <property type="project" value="UniProtKB-SubCell"/>
</dbReference>
<dbReference type="EMBL" id="WWTN01000013">
    <property type="protein sequence ID" value="MZH55987.1"/>
    <property type="molecule type" value="Genomic_DNA"/>
</dbReference>
<organism evidence="9 12">
    <name type="scientific">Clostridium innocuum</name>
    <dbReference type="NCBI Taxonomy" id="1522"/>
    <lineage>
        <taxon>Bacteria</taxon>
        <taxon>Bacillati</taxon>
        <taxon>Bacillota</taxon>
        <taxon>Clostridia</taxon>
        <taxon>Eubacteriales</taxon>
        <taxon>Clostridiaceae</taxon>
        <taxon>Clostridium</taxon>
    </lineage>
</organism>
<evidence type="ECO:0000256" key="6">
    <source>
        <dbReference type="ARBA" id="ARBA00022840"/>
    </source>
</evidence>
<dbReference type="RefSeq" id="WP_008818538.1">
    <property type="nucleotide sequence ID" value="NZ_AP025565.1"/>
</dbReference>
<proteinExistence type="inferred from homology"/>
<protein>
    <submittedName>
        <fullName evidence="9 10">ABC transporter ATP-binding protein</fullName>
    </submittedName>
    <submittedName>
        <fullName evidence="11">ATP-binding cassette domain-containing protein</fullName>
    </submittedName>
</protein>
<keyword evidence="4" id="KW-1003">Cell membrane</keyword>
<keyword evidence="5" id="KW-0547">Nucleotide-binding</keyword>
<evidence type="ECO:0000259" key="8">
    <source>
        <dbReference type="PROSITE" id="PS50893"/>
    </source>
</evidence>
<dbReference type="InterPro" id="IPR013563">
    <property type="entry name" value="Oligopep_ABC_C"/>
</dbReference>
<reference evidence="11" key="2">
    <citation type="journal article" date="2019" name="Nat. Med.">
        <title>A library of human gut bacterial isolates paired with longitudinal multiomics data enables mechanistic microbiome research.</title>
        <authorList>
            <person name="Poyet M."/>
            <person name="Groussin M."/>
            <person name="Gibbons S.M."/>
            <person name="Avila-Pacheco J."/>
            <person name="Jiang X."/>
            <person name="Kearney S.M."/>
            <person name="Perrotta A.R."/>
            <person name="Berdy B."/>
            <person name="Zhao S."/>
            <person name="Lieberman T.D."/>
            <person name="Swanson P.K."/>
            <person name="Smith M."/>
            <person name="Roesemann S."/>
            <person name="Alexander J.E."/>
            <person name="Rich S.A."/>
            <person name="Livny J."/>
            <person name="Vlamakis H."/>
            <person name="Clish C."/>
            <person name="Bullock K."/>
            <person name="Deik A."/>
            <person name="Scott J."/>
            <person name="Pierce K.A."/>
            <person name="Xavier R.J."/>
            <person name="Alm E.J."/>
        </authorList>
    </citation>
    <scope>NUCLEOTIDE SEQUENCE</scope>
    <source>
        <strain evidence="11">BIOML-A12</strain>
    </source>
</reference>
<dbReference type="PROSITE" id="PS00211">
    <property type="entry name" value="ABC_TRANSPORTER_1"/>
    <property type="match status" value="1"/>
</dbReference>
<evidence type="ECO:0000313" key="10">
    <source>
        <dbReference type="EMBL" id="MCR0233176.1"/>
    </source>
</evidence>
<keyword evidence="6 9" id="KW-0067">ATP-binding</keyword>
<keyword evidence="7" id="KW-0472">Membrane</keyword>
<dbReference type="NCBIfam" id="TIGR01727">
    <property type="entry name" value="oligo_HPY"/>
    <property type="match status" value="1"/>
</dbReference>
<dbReference type="EMBL" id="JAKTMA010000016">
    <property type="protein sequence ID" value="MCR0233176.1"/>
    <property type="molecule type" value="Genomic_DNA"/>
</dbReference>
<dbReference type="Pfam" id="PF08352">
    <property type="entry name" value="oligo_HPY"/>
    <property type="match status" value="1"/>
</dbReference>
<reference evidence="9 12" key="1">
    <citation type="submission" date="2014-08" db="EMBL/GenBank/DDBJ databases">
        <title>Clostridium innocuum, an unnegligible vancomycin-resistant pathogen causing extra-intestinal infections.</title>
        <authorList>
            <person name="Feng Y."/>
            <person name="Chiu C.-H."/>
        </authorList>
    </citation>
    <scope>NUCLEOTIDE SEQUENCE [LARGE SCALE GENOMIC DNA]</scope>
    <source>
        <strain evidence="9 12">AN88</strain>
    </source>
</reference>
<dbReference type="PANTHER" id="PTHR43297:SF2">
    <property type="entry name" value="DIPEPTIDE TRANSPORT ATP-BINDING PROTEIN DPPD"/>
    <property type="match status" value="1"/>
</dbReference>
<dbReference type="GO" id="GO:0015833">
    <property type="term" value="P:peptide transport"/>
    <property type="evidence" value="ECO:0007669"/>
    <property type="project" value="InterPro"/>
</dbReference>
<evidence type="ECO:0000256" key="5">
    <source>
        <dbReference type="ARBA" id="ARBA00022741"/>
    </source>
</evidence>
<dbReference type="CDD" id="cd03257">
    <property type="entry name" value="ABC_NikE_OppD_transporters"/>
    <property type="match status" value="1"/>
</dbReference>
<gene>
    <name evidence="9" type="ORF">CIAN88_13200</name>
    <name evidence="11" type="ORF">GT664_09515</name>
    <name evidence="10" type="ORF">MKC95_10395</name>
</gene>